<keyword evidence="10" id="KW-0464">Manganese</keyword>
<evidence type="ECO:0000256" key="5">
    <source>
        <dbReference type="ARBA" id="ARBA00022763"/>
    </source>
</evidence>
<feature type="active site" description="Proton donor/acceptor" evidence="9">
    <location>
        <position position="129"/>
    </location>
</feature>
<keyword evidence="4 10" id="KW-0479">Metal-binding</keyword>
<dbReference type="EMBL" id="AFYH01157259">
    <property type="status" value="NOT_ANNOTATED_CDS"/>
    <property type="molecule type" value="Genomic_DNA"/>
</dbReference>
<reference evidence="15" key="1">
    <citation type="submission" date="2011-08" db="EMBL/GenBank/DDBJ databases">
        <title>The draft genome of Latimeria chalumnae.</title>
        <authorList>
            <person name="Di Palma F."/>
            <person name="Alfoldi J."/>
            <person name="Johnson J."/>
            <person name="Berlin A."/>
            <person name="Gnerre S."/>
            <person name="Jaffe D."/>
            <person name="MacCallum I."/>
            <person name="Young S."/>
            <person name="Walker B.J."/>
            <person name="Lander E."/>
            <person name="Lindblad-Toh K."/>
        </authorList>
    </citation>
    <scope>NUCLEOTIDE SEQUENCE [LARGE SCALE GENOMIC DNA]</scope>
    <source>
        <strain evidence="15">Wild caught</strain>
    </source>
</reference>
<feature type="binding site" evidence="10">
    <location>
        <position position="34"/>
    </location>
    <ligand>
        <name>Mg(2+)</name>
        <dbReference type="ChEBI" id="CHEBI:18420"/>
        <label>1</label>
    </ligand>
</feature>
<keyword evidence="7 10" id="KW-0460">Magnesium</keyword>
<dbReference type="AlphaFoldDB" id="H3AFZ4"/>
<dbReference type="Pfam" id="PF03372">
    <property type="entry name" value="Exo_endo_phos"/>
    <property type="match status" value="1"/>
</dbReference>
<dbReference type="CDD" id="cd09076">
    <property type="entry name" value="L1-EN"/>
    <property type="match status" value="1"/>
</dbReference>
<dbReference type="PANTHER" id="PTHR22748:SF26">
    <property type="entry name" value="ENDONUCLEASE_EXONUCLEASE_PHOSPHATASE DOMAIN-CONTAINING PROTEIN"/>
    <property type="match status" value="1"/>
</dbReference>
<feature type="site" description="Important for catalytic activity" evidence="11">
    <location>
        <position position="192"/>
    </location>
</feature>
<feature type="site" description="Transition state stabilizer" evidence="11">
    <location>
        <position position="131"/>
    </location>
</feature>
<name>H3AFZ4_LATCH</name>
<reference evidence="14" key="3">
    <citation type="submission" date="2025-09" db="UniProtKB">
        <authorList>
            <consortium name="Ensembl"/>
        </authorList>
    </citation>
    <scope>IDENTIFICATION</scope>
</reference>
<dbReference type="Gene3D" id="3.60.10.10">
    <property type="entry name" value="Endonuclease/exonuclease/phosphatase"/>
    <property type="match status" value="1"/>
</dbReference>
<feature type="binding site" evidence="10">
    <location>
        <position position="131"/>
    </location>
    <ligand>
        <name>Mg(2+)</name>
        <dbReference type="ChEBI" id="CHEBI:18420"/>
        <label>1</label>
    </ligand>
</feature>
<dbReference type="InterPro" id="IPR004808">
    <property type="entry name" value="AP_endonuc_1"/>
</dbReference>
<evidence type="ECO:0000256" key="2">
    <source>
        <dbReference type="ARBA" id="ARBA00007092"/>
    </source>
</evidence>
<evidence type="ECO:0000256" key="3">
    <source>
        <dbReference type="ARBA" id="ARBA00012115"/>
    </source>
</evidence>
<feature type="binding site" evidence="10">
    <location>
        <position position="216"/>
    </location>
    <ligand>
        <name>Mg(2+)</name>
        <dbReference type="ChEBI" id="CHEBI:18420"/>
        <label>1</label>
    </ligand>
</feature>
<protein>
    <recommendedName>
        <fullName evidence="3">exodeoxyribonuclease III</fullName>
        <ecNumber evidence="3">3.1.11.2</ecNumber>
    </recommendedName>
</protein>
<evidence type="ECO:0000256" key="12">
    <source>
        <dbReference type="SAM" id="Coils"/>
    </source>
</evidence>
<evidence type="ECO:0000256" key="10">
    <source>
        <dbReference type="PIRSR" id="PIRSR604808-2"/>
    </source>
</evidence>
<feature type="active site" evidence="9">
    <location>
        <position position="91"/>
    </location>
</feature>
<dbReference type="Proteomes" id="UP000008672">
    <property type="component" value="Unassembled WGS sequence"/>
</dbReference>
<evidence type="ECO:0000313" key="14">
    <source>
        <dbReference type="Ensembl" id="ENSLACP00000008565.1"/>
    </source>
</evidence>
<dbReference type="InParanoid" id="H3AFZ4"/>
<feature type="site" description="Interaction with DNA substrate" evidence="11">
    <location>
        <position position="217"/>
    </location>
</feature>
<reference evidence="14" key="2">
    <citation type="submission" date="2025-08" db="UniProtKB">
        <authorList>
            <consortium name="Ensembl"/>
        </authorList>
    </citation>
    <scope>IDENTIFICATION</scope>
</reference>
<dbReference type="GO" id="GO:0005634">
    <property type="term" value="C:nucleus"/>
    <property type="evidence" value="ECO:0007669"/>
    <property type="project" value="TreeGrafter"/>
</dbReference>
<dbReference type="InterPro" id="IPR036691">
    <property type="entry name" value="Endo/exonu/phosph_ase_sf"/>
</dbReference>
<dbReference type="GO" id="GO:0046872">
    <property type="term" value="F:metal ion binding"/>
    <property type="evidence" value="ECO:0007669"/>
    <property type="project" value="UniProtKB-KW"/>
</dbReference>
<evidence type="ECO:0000259" key="13">
    <source>
        <dbReference type="Pfam" id="PF03372"/>
    </source>
</evidence>
<dbReference type="InterPro" id="IPR005135">
    <property type="entry name" value="Endo/exonuclease/phosphatase"/>
</dbReference>
<accession>H3AFZ4</accession>
<keyword evidence="6" id="KW-0378">Hydrolase</keyword>
<keyword evidence="12" id="KW-0175">Coiled coil</keyword>
<evidence type="ECO:0000256" key="4">
    <source>
        <dbReference type="ARBA" id="ARBA00022723"/>
    </source>
</evidence>
<proteinExistence type="inferred from homology"/>
<dbReference type="HOGENOM" id="CLU_000680_2_0_1"/>
<comment type="similarity">
    <text evidence="2">Belongs to the DNA repair enzymes AP/ExoA family.</text>
</comment>
<organism evidence="14 15">
    <name type="scientific">Latimeria chalumnae</name>
    <name type="common">Coelacanth</name>
    <dbReference type="NCBI Taxonomy" id="7897"/>
    <lineage>
        <taxon>Eukaryota</taxon>
        <taxon>Metazoa</taxon>
        <taxon>Chordata</taxon>
        <taxon>Craniata</taxon>
        <taxon>Vertebrata</taxon>
        <taxon>Euteleostomi</taxon>
        <taxon>Coelacanthiformes</taxon>
        <taxon>Coelacanthidae</taxon>
        <taxon>Latimeria</taxon>
    </lineage>
</organism>
<dbReference type="GO" id="GO:0008311">
    <property type="term" value="F:double-stranded DNA 3'-5' DNA exonuclease activity"/>
    <property type="evidence" value="ECO:0007669"/>
    <property type="project" value="UniProtKB-EC"/>
</dbReference>
<evidence type="ECO:0000256" key="11">
    <source>
        <dbReference type="PIRSR" id="PIRSR604808-3"/>
    </source>
</evidence>
<comment type="cofactor">
    <cofactor evidence="10">
        <name>Mg(2+)</name>
        <dbReference type="ChEBI" id="CHEBI:18420"/>
    </cofactor>
    <cofactor evidence="10">
        <name>Mn(2+)</name>
        <dbReference type="ChEBI" id="CHEBI:29035"/>
    </cofactor>
    <text evidence="10">Probably binds two magnesium or manganese ions per subunit.</text>
</comment>
<dbReference type="GO" id="GO:0006284">
    <property type="term" value="P:base-excision repair"/>
    <property type="evidence" value="ECO:0007669"/>
    <property type="project" value="TreeGrafter"/>
</dbReference>
<feature type="binding site" evidence="10">
    <location>
        <position position="217"/>
    </location>
    <ligand>
        <name>Mg(2+)</name>
        <dbReference type="ChEBI" id="CHEBI:18420"/>
        <label>1</label>
    </ligand>
</feature>
<dbReference type="GO" id="GO:0003906">
    <property type="term" value="F:DNA-(apurinic or apyrimidinic site) endonuclease activity"/>
    <property type="evidence" value="ECO:0007669"/>
    <property type="project" value="TreeGrafter"/>
</dbReference>
<sequence>LTRWNVNGIHHPIKRKKILATLRAQRCDLAFIQETHLPPEEALKLRQAYYLNSKSRGTATLIRKNLPILIILDYADLEGRYNMVEVKIDGYHCSWCVSVSQTRMTRSSSDAFRVRSGSLGMCRWSWGGDFNEVMDPITDKSKFRRGPVPGARRAIQGMMEDFGLVDVWRWVHPTARDYTFYSHVHDVYSRIDMFLIPSSSLESVAEASIGIRLVSDHAPVSLIWVPQNAEVSSRRWRLNTSLLADKQYVKALNEEMTDFLKYNAPSAPSKQSLWEILKAFTRGRLIARASYLKKARGVRQAKLEEEIKELEKNLATHSKDHLVSVLASKKYELNLILTLQVEYAIFRTRQAF</sequence>
<evidence type="ECO:0000313" key="15">
    <source>
        <dbReference type="Proteomes" id="UP000008672"/>
    </source>
</evidence>
<feature type="domain" description="Endonuclease/exonuclease/phosphatase" evidence="13">
    <location>
        <begin position="4"/>
        <end position="217"/>
    </location>
</feature>
<dbReference type="GeneTree" id="ENSGT01030000236782"/>
<dbReference type="Ensembl" id="ENSLACT00000008633.1">
    <property type="protein sequence ID" value="ENSLACP00000008565.1"/>
    <property type="gene ID" value="ENSLACG00000007576.1"/>
</dbReference>
<comment type="catalytic activity">
    <reaction evidence="1">
        <text>Exonucleolytic cleavage in the 3'- to 5'-direction to yield nucleoside 5'-phosphates.</text>
        <dbReference type="EC" id="3.1.11.2"/>
    </reaction>
</comment>
<dbReference type="EC" id="3.1.11.2" evidence="3"/>
<feature type="active site" description="Proton acceptor" evidence="9">
    <location>
        <position position="217"/>
    </location>
</feature>
<feature type="binding site" evidence="10">
    <location>
        <position position="5"/>
    </location>
    <ligand>
        <name>Mg(2+)</name>
        <dbReference type="ChEBI" id="CHEBI:18420"/>
        <label>1</label>
    </ligand>
</feature>
<keyword evidence="8" id="KW-0234">DNA repair</keyword>
<evidence type="ECO:0000256" key="7">
    <source>
        <dbReference type="ARBA" id="ARBA00022842"/>
    </source>
</evidence>
<feature type="coiled-coil region" evidence="12">
    <location>
        <begin position="293"/>
        <end position="320"/>
    </location>
</feature>
<keyword evidence="5" id="KW-0227">DNA damage</keyword>
<dbReference type="STRING" id="7897.ENSLACP00000008565"/>
<dbReference type="OMA" id="TGHENSA"/>
<evidence type="ECO:0000256" key="6">
    <source>
        <dbReference type="ARBA" id="ARBA00022801"/>
    </source>
</evidence>
<dbReference type="PANTHER" id="PTHR22748">
    <property type="entry name" value="AP ENDONUCLEASE"/>
    <property type="match status" value="1"/>
</dbReference>
<evidence type="ECO:0000256" key="9">
    <source>
        <dbReference type="PIRSR" id="PIRSR604808-1"/>
    </source>
</evidence>
<evidence type="ECO:0000256" key="8">
    <source>
        <dbReference type="ARBA" id="ARBA00023204"/>
    </source>
</evidence>
<feature type="binding site" evidence="10">
    <location>
        <position position="129"/>
    </location>
    <ligand>
        <name>Mg(2+)</name>
        <dbReference type="ChEBI" id="CHEBI:18420"/>
        <label>1</label>
    </ligand>
</feature>
<dbReference type="SUPFAM" id="SSF56219">
    <property type="entry name" value="DNase I-like"/>
    <property type="match status" value="1"/>
</dbReference>
<dbReference type="GO" id="GO:0008081">
    <property type="term" value="F:phosphoric diester hydrolase activity"/>
    <property type="evidence" value="ECO:0007669"/>
    <property type="project" value="TreeGrafter"/>
</dbReference>
<keyword evidence="15" id="KW-1185">Reference proteome</keyword>
<evidence type="ECO:0000256" key="1">
    <source>
        <dbReference type="ARBA" id="ARBA00000493"/>
    </source>
</evidence>